<dbReference type="Gene3D" id="1.20.1070.10">
    <property type="entry name" value="Rhodopsin 7-helix transmembrane proteins"/>
    <property type="match status" value="1"/>
</dbReference>
<feature type="transmembrane region" description="Helical" evidence="9">
    <location>
        <begin position="29"/>
        <end position="53"/>
    </location>
</feature>
<keyword evidence="4 9" id="KW-1133">Transmembrane helix</keyword>
<dbReference type="PANTHER" id="PTHR22750">
    <property type="entry name" value="G-PROTEIN COUPLED RECEPTOR"/>
    <property type="match status" value="1"/>
</dbReference>
<sequence>MYISGGRRASNSKRIMTHLAVEPNSAGNILILLFNISLAATIVILNLAVFLSIIFERSLRKENRFIYMMATCVSDICTGVSWFYVGVFDVLEAFPGRGDTKFIVPTFMGLSYIVILAAQVDRFHAISWPIQYSQKMTPEKTVLVVGSLWLYTIIILIICNLVPAGVALQITGYGTFVANIVTVAIMTGLNIRLYLIAKYQLEREAPTPEREAKRSSLYLVIVVASSFLLLWAPIFLRAIFCNLLSFPHPNIRNTATDPVAILTRINAVLTPVWYMRGCIPLRELLLGQLRHYCCCTFWR</sequence>
<comment type="caution">
    <text evidence="11">The sequence shown here is derived from an EMBL/GenBank/DDBJ whole genome shotgun (WGS) entry which is preliminary data.</text>
</comment>
<evidence type="ECO:0000256" key="2">
    <source>
        <dbReference type="ARBA" id="ARBA00022475"/>
    </source>
</evidence>
<feature type="transmembrane region" description="Helical" evidence="9">
    <location>
        <begin position="102"/>
        <end position="120"/>
    </location>
</feature>
<feature type="domain" description="G-protein coupled receptors family 1 profile" evidence="10">
    <location>
        <begin position="45"/>
        <end position="274"/>
    </location>
</feature>
<keyword evidence="7" id="KW-0675">Receptor</keyword>
<feature type="transmembrane region" description="Helical" evidence="9">
    <location>
        <begin position="216"/>
        <end position="240"/>
    </location>
</feature>
<dbReference type="EMBL" id="JANPWB010000015">
    <property type="protein sequence ID" value="KAJ1093808.1"/>
    <property type="molecule type" value="Genomic_DNA"/>
</dbReference>
<evidence type="ECO:0000313" key="12">
    <source>
        <dbReference type="Proteomes" id="UP001066276"/>
    </source>
</evidence>
<evidence type="ECO:0000256" key="5">
    <source>
        <dbReference type="ARBA" id="ARBA00023040"/>
    </source>
</evidence>
<keyword evidence="5" id="KW-0297">G-protein coupled receptor</keyword>
<evidence type="ECO:0000259" key="10">
    <source>
        <dbReference type="PROSITE" id="PS50262"/>
    </source>
</evidence>
<dbReference type="AlphaFoldDB" id="A0AAV7LY97"/>
<evidence type="ECO:0000256" key="6">
    <source>
        <dbReference type="ARBA" id="ARBA00023136"/>
    </source>
</evidence>
<dbReference type="InterPro" id="IPR017452">
    <property type="entry name" value="GPCR_Rhodpsn_7TM"/>
</dbReference>
<keyword evidence="3 9" id="KW-0812">Transmembrane</keyword>
<comment type="subcellular location">
    <subcellularLocation>
        <location evidence="1">Cell membrane</location>
        <topology evidence="1">Multi-pass membrane protein</topology>
    </subcellularLocation>
</comment>
<evidence type="ECO:0000256" key="9">
    <source>
        <dbReference type="SAM" id="Phobius"/>
    </source>
</evidence>
<feature type="transmembrane region" description="Helical" evidence="9">
    <location>
        <begin position="176"/>
        <end position="195"/>
    </location>
</feature>
<evidence type="ECO:0000256" key="1">
    <source>
        <dbReference type="ARBA" id="ARBA00004651"/>
    </source>
</evidence>
<dbReference type="GO" id="GO:0005886">
    <property type="term" value="C:plasma membrane"/>
    <property type="evidence" value="ECO:0007669"/>
    <property type="project" value="UniProtKB-SubCell"/>
</dbReference>
<accession>A0AAV7LY97</accession>
<evidence type="ECO:0000256" key="8">
    <source>
        <dbReference type="ARBA" id="ARBA00023224"/>
    </source>
</evidence>
<keyword evidence="8" id="KW-0807">Transducer</keyword>
<evidence type="ECO:0000256" key="7">
    <source>
        <dbReference type="ARBA" id="ARBA00023170"/>
    </source>
</evidence>
<dbReference type="PROSITE" id="PS50262">
    <property type="entry name" value="G_PROTEIN_RECEP_F1_2"/>
    <property type="match status" value="1"/>
</dbReference>
<dbReference type="Proteomes" id="UP001066276">
    <property type="component" value="Chromosome 11"/>
</dbReference>
<reference evidence="11" key="1">
    <citation type="journal article" date="2022" name="bioRxiv">
        <title>Sequencing and chromosome-scale assembly of the giantPleurodeles waltlgenome.</title>
        <authorList>
            <person name="Brown T."/>
            <person name="Elewa A."/>
            <person name="Iarovenko S."/>
            <person name="Subramanian E."/>
            <person name="Araus A.J."/>
            <person name="Petzold A."/>
            <person name="Susuki M."/>
            <person name="Suzuki K.-i.T."/>
            <person name="Hayashi T."/>
            <person name="Toyoda A."/>
            <person name="Oliveira C."/>
            <person name="Osipova E."/>
            <person name="Leigh N.D."/>
            <person name="Simon A."/>
            <person name="Yun M.H."/>
        </authorList>
    </citation>
    <scope>NUCLEOTIDE SEQUENCE</scope>
    <source>
        <strain evidence="11">20211129_DDA</strain>
        <tissue evidence="11">Liver</tissue>
    </source>
</reference>
<dbReference type="SUPFAM" id="SSF81321">
    <property type="entry name" value="Family A G protein-coupled receptor-like"/>
    <property type="match status" value="1"/>
</dbReference>
<feature type="transmembrane region" description="Helical" evidence="9">
    <location>
        <begin position="141"/>
        <end position="164"/>
    </location>
</feature>
<gene>
    <name evidence="11" type="ORF">NDU88_006900</name>
</gene>
<dbReference type="InterPro" id="IPR000276">
    <property type="entry name" value="GPCR_Rhodpsn"/>
</dbReference>
<evidence type="ECO:0000313" key="11">
    <source>
        <dbReference type="EMBL" id="KAJ1093808.1"/>
    </source>
</evidence>
<proteinExistence type="predicted"/>
<organism evidence="11 12">
    <name type="scientific">Pleurodeles waltl</name>
    <name type="common">Iberian ribbed newt</name>
    <dbReference type="NCBI Taxonomy" id="8319"/>
    <lineage>
        <taxon>Eukaryota</taxon>
        <taxon>Metazoa</taxon>
        <taxon>Chordata</taxon>
        <taxon>Craniata</taxon>
        <taxon>Vertebrata</taxon>
        <taxon>Euteleostomi</taxon>
        <taxon>Amphibia</taxon>
        <taxon>Batrachia</taxon>
        <taxon>Caudata</taxon>
        <taxon>Salamandroidea</taxon>
        <taxon>Salamandridae</taxon>
        <taxon>Pleurodelinae</taxon>
        <taxon>Pleurodeles</taxon>
    </lineage>
</organism>
<feature type="transmembrane region" description="Helical" evidence="9">
    <location>
        <begin position="65"/>
        <end position="87"/>
    </location>
</feature>
<dbReference type="Pfam" id="PF00001">
    <property type="entry name" value="7tm_1"/>
    <property type="match status" value="1"/>
</dbReference>
<protein>
    <recommendedName>
        <fullName evidence="10">G-protein coupled receptors family 1 profile domain-containing protein</fullName>
    </recommendedName>
</protein>
<keyword evidence="6 9" id="KW-0472">Membrane</keyword>
<dbReference type="GO" id="GO:0004930">
    <property type="term" value="F:G protein-coupled receptor activity"/>
    <property type="evidence" value="ECO:0007669"/>
    <property type="project" value="UniProtKB-KW"/>
</dbReference>
<evidence type="ECO:0000256" key="4">
    <source>
        <dbReference type="ARBA" id="ARBA00022989"/>
    </source>
</evidence>
<evidence type="ECO:0000256" key="3">
    <source>
        <dbReference type="ARBA" id="ARBA00022692"/>
    </source>
</evidence>
<keyword evidence="12" id="KW-1185">Reference proteome</keyword>
<name>A0AAV7LY97_PLEWA</name>
<keyword evidence="2" id="KW-1003">Cell membrane</keyword>